<keyword evidence="4" id="KW-1133">Transmembrane helix</keyword>
<comment type="similarity">
    <text evidence="2">Belongs to the EamA transporter family.</text>
</comment>
<comment type="subcellular location">
    <subcellularLocation>
        <location evidence="1">Membrane</location>
        <topology evidence="1">Multi-pass membrane protein</topology>
    </subcellularLocation>
</comment>
<accession>A0A2S0WLZ9</accession>
<accession>A0A5F2EP72</accession>
<gene>
    <name evidence="7" type="ORF">C3E78_09285</name>
</gene>
<dbReference type="PANTHER" id="PTHR32322">
    <property type="entry name" value="INNER MEMBRANE TRANSPORTER"/>
    <property type="match status" value="1"/>
</dbReference>
<dbReference type="Proteomes" id="UP000244384">
    <property type="component" value="Chromosome"/>
</dbReference>
<dbReference type="PANTHER" id="PTHR32322:SF2">
    <property type="entry name" value="EAMA DOMAIN-CONTAINING PROTEIN"/>
    <property type="match status" value="1"/>
</dbReference>
<dbReference type="AlphaFoldDB" id="A0A2S0WLZ9"/>
<organism evidence="7 8">
    <name type="scientific">Aeromicrobium chenweiae</name>
    <dbReference type="NCBI Taxonomy" id="2079793"/>
    <lineage>
        <taxon>Bacteria</taxon>
        <taxon>Bacillati</taxon>
        <taxon>Actinomycetota</taxon>
        <taxon>Actinomycetes</taxon>
        <taxon>Propionibacteriales</taxon>
        <taxon>Nocardioidaceae</taxon>
        <taxon>Aeromicrobium</taxon>
    </lineage>
</organism>
<dbReference type="GO" id="GO:0016020">
    <property type="term" value="C:membrane"/>
    <property type="evidence" value="ECO:0007669"/>
    <property type="project" value="UniProtKB-SubCell"/>
</dbReference>
<keyword evidence="3" id="KW-0812">Transmembrane</keyword>
<reference evidence="8" key="1">
    <citation type="submission" date="2018-01" db="EMBL/GenBank/DDBJ databases">
        <authorList>
            <person name="Li J."/>
        </authorList>
    </citation>
    <scope>NUCLEOTIDE SEQUENCE [LARGE SCALE GENOMIC DNA]</scope>
    <source>
        <strain evidence="8">592</strain>
    </source>
</reference>
<evidence type="ECO:0000259" key="6">
    <source>
        <dbReference type="Pfam" id="PF00892"/>
    </source>
</evidence>
<evidence type="ECO:0000256" key="1">
    <source>
        <dbReference type="ARBA" id="ARBA00004141"/>
    </source>
</evidence>
<sequence>MSPQLLRTTVAPSVALVILWSSGFIGAELGTREAPASAVLWWRYLVAAAILVAICAWRRVRFDRHTLGRQVVLGLLIQVAYLGLIVGGVGLGAAAGTTSLIASLQPLVVIALAVLALGERARRAQLVGLALGLVGVILVVGGDLSAGGAAWWVYLLPVGGMLALSCGTVLEQRWQPPESMLVSLTIQTLTGAVAFSVLALVDGTTGVPTAGAFWVAIAWVVLLSSFGGYGSYLYVTRTQGATRASTWLYLTPPTTMLWAALMFGDRVSALGLAGLAVAAVGVAVALRPPAKVRTEVRA</sequence>
<dbReference type="InterPro" id="IPR000620">
    <property type="entry name" value="EamA_dom"/>
</dbReference>
<dbReference type="InterPro" id="IPR050638">
    <property type="entry name" value="AA-Vitamin_Transporters"/>
</dbReference>
<evidence type="ECO:0000313" key="7">
    <source>
        <dbReference type="EMBL" id="AWB92379.1"/>
    </source>
</evidence>
<dbReference type="InterPro" id="IPR037185">
    <property type="entry name" value="EmrE-like"/>
</dbReference>
<dbReference type="RefSeq" id="WP_108578024.1">
    <property type="nucleotide sequence ID" value="NZ_CP026952.1"/>
</dbReference>
<evidence type="ECO:0000313" key="8">
    <source>
        <dbReference type="Proteomes" id="UP000244384"/>
    </source>
</evidence>
<keyword evidence="5" id="KW-0472">Membrane</keyword>
<feature type="domain" description="EamA" evidence="6">
    <location>
        <begin position="15"/>
        <end position="140"/>
    </location>
</feature>
<evidence type="ECO:0000256" key="3">
    <source>
        <dbReference type="ARBA" id="ARBA00022692"/>
    </source>
</evidence>
<dbReference type="EMBL" id="CP026952">
    <property type="protein sequence ID" value="AWB92379.1"/>
    <property type="molecule type" value="Genomic_DNA"/>
</dbReference>
<dbReference type="SUPFAM" id="SSF103481">
    <property type="entry name" value="Multidrug resistance efflux transporter EmrE"/>
    <property type="match status" value="2"/>
</dbReference>
<dbReference type="OrthoDB" id="9809509at2"/>
<name>A0A2S0WLZ9_9ACTN</name>
<dbReference type="KEGG" id="aez:C3E78_09285"/>
<evidence type="ECO:0000256" key="2">
    <source>
        <dbReference type="ARBA" id="ARBA00007362"/>
    </source>
</evidence>
<keyword evidence="8" id="KW-1185">Reference proteome</keyword>
<evidence type="ECO:0000256" key="4">
    <source>
        <dbReference type="ARBA" id="ARBA00022989"/>
    </source>
</evidence>
<proteinExistence type="inferred from homology"/>
<protein>
    <submittedName>
        <fullName evidence="7">EamA family transporter</fullName>
    </submittedName>
</protein>
<feature type="domain" description="EamA" evidence="6">
    <location>
        <begin position="152"/>
        <end position="286"/>
    </location>
</feature>
<evidence type="ECO:0000256" key="5">
    <source>
        <dbReference type="ARBA" id="ARBA00023136"/>
    </source>
</evidence>
<dbReference type="Pfam" id="PF00892">
    <property type="entry name" value="EamA"/>
    <property type="match status" value="2"/>
</dbReference>